<dbReference type="Proteomes" id="UP001163846">
    <property type="component" value="Unassembled WGS sequence"/>
</dbReference>
<name>A0AA38PH42_9AGAR</name>
<gene>
    <name evidence="3" type="ORF">F5878DRAFT_382675</name>
</gene>
<accession>A0AA38PH42</accession>
<feature type="region of interest" description="Disordered" evidence="1">
    <location>
        <begin position="586"/>
        <end position="634"/>
    </location>
</feature>
<organism evidence="3 4">
    <name type="scientific">Lentinula raphanica</name>
    <dbReference type="NCBI Taxonomy" id="153919"/>
    <lineage>
        <taxon>Eukaryota</taxon>
        <taxon>Fungi</taxon>
        <taxon>Dikarya</taxon>
        <taxon>Basidiomycota</taxon>
        <taxon>Agaricomycotina</taxon>
        <taxon>Agaricomycetes</taxon>
        <taxon>Agaricomycetidae</taxon>
        <taxon>Agaricales</taxon>
        <taxon>Marasmiineae</taxon>
        <taxon>Omphalotaceae</taxon>
        <taxon>Lentinula</taxon>
    </lineage>
</organism>
<reference evidence="3" key="1">
    <citation type="submission" date="2022-08" db="EMBL/GenBank/DDBJ databases">
        <authorList>
            <consortium name="DOE Joint Genome Institute"/>
            <person name="Min B."/>
            <person name="Riley R."/>
            <person name="Sierra-Patev S."/>
            <person name="Naranjo-Ortiz M."/>
            <person name="Looney B."/>
            <person name="Konkel Z."/>
            <person name="Slot J.C."/>
            <person name="Sakamoto Y."/>
            <person name="Steenwyk J.L."/>
            <person name="Rokas A."/>
            <person name="Carro J."/>
            <person name="Camarero S."/>
            <person name="Ferreira P."/>
            <person name="Molpeceres G."/>
            <person name="Ruiz-Duenas F.J."/>
            <person name="Serrano A."/>
            <person name="Henrissat B."/>
            <person name="Drula E."/>
            <person name="Hughes K.W."/>
            <person name="Mata J.L."/>
            <person name="Ishikawa N.K."/>
            <person name="Vargas-Isla R."/>
            <person name="Ushijima S."/>
            <person name="Smith C.A."/>
            <person name="Ahrendt S."/>
            <person name="Andreopoulos W."/>
            <person name="He G."/>
            <person name="Labutti K."/>
            <person name="Lipzen A."/>
            <person name="Ng V."/>
            <person name="Sandor L."/>
            <person name="Barry K."/>
            <person name="Martinez A.T."/>
            <person name="Xiao Y."/>
            <person name="Gibbons J.G."/>
            <person name="Terashima K."/>
            <person name="Hibbett D.S."/>
            <person name="Grigoriev I.V."/>
        </authorList>
    </citation>
    <scope>NUCLEOTIDE SEQUENCE</scope>
    <source>
        <strain evidence="3">TFB9207</strain>
    </source>
</reference>
<feature type="compositionally biased region" description="Polar residues" evidence="1">
    <location>
        <begin position="438"/>
        <end position="447"/>
    </location>
</feature>
<dbReference type="EMBL" id="MU806002">
    <property type="protein sequence ID" value="KAJ3842530.1"/>
    <property type="molecule type" value="Genomic_DNA"/>
</dbReference>
<proteinExistence type="predicted"/>
<feature type="transmembrane region" description="Helical" evidence="2">
    <location>
        <begin position="62"/>
        <end position="83"/>
    </location>
</feature>
<evidence type="ECO:0000313" key="3">
    <source>
        <dbReference type="EMBL" id="KAJ3842530.1"/>
    </source>
</evidence>
<feature type="compositionally biased region" description="Polar residues" evidence="1">
    <location>
        <begin position="605"/>
        <end position="617"/>
    </location>
</feature>
<feature type="region of interest" description="Disordered" evidence="1">
    <location>
        <begin position="415"/>
        <end position="479"/>
    </location>
</feature>
<comment type="caution">
    <text evidence="3">The sequence shown here is derived from an EMBL/GenBank/DDBJ whole genome shotgun (WGS) entry which is preliminary data.</text>
</comment>
<evidence type="ECO:0000256" key="2">
    <source>
        <dbReference type="SAM" id="Phobius"/>
    </source>
</evidence>
<dbReference type="AlphaFoldDB" id="A0AA38PH42"/>
<keyword evidence="2" id="KW-0812">Transmembrane</keyword>
<keyword evidence="2" id="KW-1133">Transmembrane helix</keyword>
<evidence type="ECO:0000313" key="4">
    <source>
        <dbReference type="Proteomes" id="UP001163846"/>
    </source>
</evidence>
<protein>
    <submittedName>
        <fullName evidence="3">Uncharacterized protein</fullName>
    </submittedName>
</protein>
<feature type="compositionally biased region" description="Polar residues" evidence="1">
    <location>
        <begin position="455"/>
        <end position="465"/>
    </location>
</feature>
<evidence type="ECO:0000256" key="1">
    <source>
        <dbReference type="SAM" id="MobiDB-lite"/>
    </source>
</evidence>
<sequence>MRYLHNAGHRGQNLQVKAQPYSSYDNFNITKPTSTLKIRSIVAFEAQAVKSVRNMRLKYSCCGTKVAILGVLSVFCTVAAAPIKAPFQSFPSFRELDSFNLYDSHMNLQSINDVGVSRWTVTILFVSKLELSGSSQMQSDAPPVFDNKVLLEDKSQFSGTGSLTQSDANAVFQNMATALQPHLPGSDTLFVLPHWGSIPSWNKYQKIEFHYFVQQGLPLKSGTRTEKEFGTGYVEKNEDGTPKTSIRLNTKDSMNFYLVDFQMKRHDPYSEPDNSYRWTLSVNFHLKATTDDEGDVVHKDIVAKLRSDVASLTESTLIYFPSHIQIPPWTNQRIYFDLFLTPHDPRGPPSSRSLKFLKKFGSGSVKQASKSRGVMTRLTFESSGPSEGTGDNFPVLRQHGHNNEFIWTPISVAVGGEPKQRTTPKNLKVEEEKVPPTLRSTAQNYTSEFPPLSAPAQTGESTATHSAPVKPETAQGGGSMASLFQHDVTLKNVDQKVPSAPPQKSRKHKSKFPMLKTNKFAATRSASVESEAVQGGGSMTSLFQHSDVTSKNVDQKVPSTPPQEFASTARDYKSKFPALDPQMKTLTATHSAPIEPETVREGGNMASSWSQALTSESPGIEKPPPVVLKKSKKS</sequence>
<keyword evidence="2" id="KW-0472">Membrane</keyword>
<keyword evidence="4" id="KW-1185">Reference proteome</keyword>